<keyword evidence="2" id="KW-1185">Reference proteome</keyword>
<organism evidence="1 2">
    <name type="scientific">Atta colombica</name>
    <dbReference type="NCBI Taxonomy" id="520822"/>
    <lineage>
        <taxon>Eukaryota</taxon>
        <taxon>Metazoa</taxon>
        <taxon>Ecdysozoa</taxon>
        <taxon>Arthropoda</taxon>
        <taxon>Hexapoda</taxon>
        <taxon>Insecta</taxon>
        <taxon>Pterygota</taxon>
        <taxon>Neoptera</taxon>
        <taxon>Endopterygota</taxon>
        <taxon>Hymenoptera</taxon>
        <taxon>Apocrita</taxon>
        <taxon>Aculeata</taxon>
        <taxon>Formicoidea</taxon>
        <taxon>Formicidae</taxon>
        <taxon>Myrmicinae</taxon>
        <taxon>Atta</taxon>
    </lineage>
</organism>
<evidence type="ECO:0000313" key="1">
    <source>
        <dbReference type="EMBL" id="KYM78811.1"/>
    </source>
</evidence>
<gene>
    <name evidence="1" type="ORF">ALC53_10865</name>
</gene>
<protein>
    <submittedName>
        <fullName evidence="1">Uncharacterized protein</fullName>
    </submittedName>
</protein>
<dbReference type="EMBL" id="KQ976641">
    <property type="protein sequence ID" value="KYM78811.1"/>
    <property type="molecule type" value="Genomic_DNA"/>
</dbReference>
<dbReference type="Proteomes" id="UP000078540">
    <property type="component" value="Unassembled WGS sequence"/>
</dbReference>
<proteinExistence type="predicted"/>
<evidence type="ECO:0000313" key="2">
    <source>
        <dbReference type="Proteomes" id="UP000078540"/>
    </source>
</evidence>
<sequence>MKHSWIDGGLPGTCHPPYQGLLQLGDITLHRMLISPQLSSSDVPRSSLVDSHNFSLILPWILLLWVRASNVYTTQEIILTSGSSTLSDLLEKSPESFHASYFIKFDYRVEHRGLVVVIPEIISASLAKLKNYYACSANSPYVQMENICIDVINVAETGIGVWLCMSTRICTRSPLREPITRGSGPKVFAYKRNFSFQRGLNVCGFTEVARINFAGRAPLKDSRCSRLLLCSLRLNESLKLILNEQFSTVVTNASIISNIQYPFNDS</sequence>
<accession>A0A195B2V4</accession>
<name>A0A195B2V4_9HYME</name>
<dbReference type="AlphaFoldDB" id="A0A195B2V4"/>
<reference evidence="1 2" key="1">
    <citation type="submission" date="2015-09" db="EMBL/GenBank/DDBJ databases">
        <title>Atta colombica WGS genome.</title>
        <authorList>
            <person name="Nygaard S."/>
            <person name="Hu H."/>
            <person name="Boomsma J."/>
            <person name="Zhang G."/>
        </authorList>
    </citation>
    <scope>NUCLEOTIDE SEQUENCE [LARGE SCALE GENOMIC DNA]</scope>
    <source>
        <strain evidence="1">Treedump-2</strain>
        <tissue evidence="1">Whole body</tissue>
    </source>
</reference>